<reference evidence="7" key="2">
    <citation type="submission" date="2025-08" db="UniProtKB">
        <authorList>
            <consortium name="Ensembl"/>
        </authorList>
    </citation>
    <scope>IDENTIFICATION</scope>
</reference>
<dbReference type="Pfam" id="PF00400">
    <property type="entry name" value="WD40"/>
    <property type="match status" value="1"/>
</dbReference>
<dbReference type="SMART" id="SM01166">
    <property type="entry name" value="DUF1899"/>
    <property type="match status" value="1"/>
</dbReference>
<dbReference type="Proteomes" id="UP000005226">
    <property type="component" value="Chromosome 5"/>
</dbReference>
<dbReference type="PROSITE" id="PS50082">
    <property type="entry name" value="WD_REPEATS_2"/>
    <property type="match status" value="1"/>
</dbReference>
<evidence type="ECO:0000256" key="1">
    <source>
        <dbReference type="ARBA" id="ARBA00022574"/>
    </source>
</evidence>
<evidence type="ECO:0000256" key="3">
    <source>
        <dbReference type="PROSITE-ProRule" id="PRU00221"/>
    </source>
</evidence>
<dbReference type="PANTHER" id="PTHR10856:SF18">
    <property type="entry name" value="CORONIN-1A"/>
    <property type="match status" value="1"/>
</dbReference>
<keyword evidence="2 4" id="KW-0677">Repeat</keyword>
<evidence type="ECO:0000256" key="4">
    <source>
        <dbReference type="RuleBase" id="RU280818"/>
    </source>
</evidence>
<evidence type="ECO:0000313" key="7">
    <source>
        <dbReference type="Ensembl" id="ENSTRUP00000060309.1"/>
    </source>
</evidence>
<dbReference type="Ensembl" id="ENSTRUT00000091278.1">
    <property type="protein sequence ID" value="ENSTRUP00000060309.1"/>
    <property type="gene ID" value="ENSTRUG00000007427.3"/>
</dbReference>
<dbReference type="GeneTree" id="ENSGT00940000160628"/>
<dbReference type="InterPro" id="IPR001680">
    <property type="entry name" value="WD40_rpt"/>
</dbReference>
<dbReference type="GO" id="GO:0007015">
    <property type="term" value="P:actin filament organization"/>
    <property type="evidence" value="ECO:0007669"/>
    <property type="project" value="TreeGrafter"/>
</dbReference>
<dbReference type="GO" id="GO:0051015">
    <property type="term" value="F:actin filament binding"/>
    <property type="evidence" value="ECO:0007669"/>
    <property type="project" value="TreeGrafter"/>
</dbReference>
<dbReference type="AlphaFoldDB" id="A0A674MH61"/>
<evidence type="ECO:0000259" key="6">
    <source>
        <dbReference type="SMART" id="SM01166"/>
    </source>
</evidence>
<accession>A0A674MH61</accession>
<dbReference type="InterPro" id="IPR015048">
    <property type="entry name" value="DUF1899"/>
</dbReference>
<feature type="repeat" description="WD" evidence="3">
    <location>
        <begin position="77"/>
        <end position="111"/>
    </location>
</feature>
<dbReference type="Gene3D" id="2.130.10.10">
    <property type="entry name" value="YVTN repeat-like/Quinoprotein amine dehydrogenase"/>
    <property type="match status" value="1"/>
</dbReference>
<feature type="domain" description="DUF1899" evidence="6">
    <location>
        <begin position="4"/>
        <end position="68"/>
    </location>
</feature>
<evidence type="ECO:0000256" key="2">
    <source>
        <dbReference type="ARBA" id="ARBA00022737"/>
    </source>
</evidence>
<keyword evidence="8" id="KW-1185">Reference proteome</keyword>
<name>A0A674MH61_TAKRU</name>
<dbReference type="PROSITE" id="PS00678">
    <property type="entry name" value="WD_REPEATS_1"/>
    <property type="match status" value="1"/>
</dbReference>
<proteinExistence type="inferred from homology"/>
<organism evidence="7 8">
    <name type="scientific">Takifugu rubripes</name>
    <name type="common">Japanese pufferfish</name>
    <name type="synonym">Fugu rubripes</name>
    <dbReference type="NCBI Taxonomy" id="31033"/>
    <lineage>
        <taxon>Eukaryota</taxon>
        <taxon>Metazoa</taxon>
        <taxon>Chordata</taxon>
        <taxon>Craniata</taxon>
        <taxon>Vertebrata</taxon>
        <taxon>Euteleostomi</taxon>
        <taxon>Actinopterygii</taxon>
        <taxon>Neopterygii</taxon>
        <taxon>Teleostei</taxon>
        <taxon>Neoteleostei</taxon>
        <taxon>Acanthomorphata</taxon>
        <taxon>Eupercaria</taxon>
        <taxon>Tetraodontiformes</taxon>
        <taxon>Tetradontoidea</taxon>
        <taxon>Tetraodontidae</taxon>
        <taxon>Takifugu</taxon>
    </lineage>
</organism>
<feature type="region of interest" description="Disordered" evidence="5">
    <location>
        <begin position="179"/>
        <end position="198"/>
    </location>
</feature>
<dbReference type="Pfam" id="PF08953">
    <property type="entry name" value="DUF1899"/>
    <property type="match status" value="1"/>
</dbReference>
<dbReference type="InterPro" id="IPR019775">
    <property type="entry name" value="WD40_repeat_CS"/>
</dbReference>
<dbReference type="InterPro" id="IPR015505">
    <property type="entry name" value="Coronin"/>
</dbReference>
<dbReference type="FunFam" id="2.130.10.10:FF:003604">
    <property type="entry name" value="Coronin"/>
    <property type="match status" value="1"/>
</dbReference>
<reference evidence="7 8" key="1">
    <citation type="journal article" date="2011" name="Genome Biol. Evol.">
        <title>Integration of the genetic map and genome assembly of fugu facilitates insights into distinct features of genome evolution in teleosts and mammals.</title>
        <authorList>
            <person name="Kai W."/>
            <person name="Kikuchi K."/>
            <person name="Tohari S."/>
            <person name="Chew A.K."/>
            <person name="Tay A."/>
            <person name="Fujiwara A."/>
            <person name="Hosoya S."/>
            <person name="Suetake H."/>
            <person name="Naruse K."/>
            <person name="Brenner S."/>
            <person name="Suzuki Y."/>
            <person name="Venkatesh B."/>
        </authorList>
    </citation>
    <scope>NUCLEOTIDE SEQUENCE [LARGE SCALE GENOMIC DNA]</scope>
</reference>
<keyword evidence="1 3" id="KW-0853">WD repeat</keyword>
<dbReference type="PANTHER" id="PTHR10856">
    <property type="entry name" value="CORONIN"/>
    <property type="match status" value="1"/>
</dbReference>
<dbReference type="GO" id="GO:0016477">
    <property type="term" value="P:cell migration"/>
    <property type="evidence" value="ECO:0007669"/>
    <property type="project" value="TreeGrafter"/>
</dbReference>
<gene>
    <name evidence="7" type="primary">coro1a</name>
</gene>
<dbReference type="InterPro" id="IPR015943">
    <property type="entry name" value="WD40/YVTN_repeat-like_dom_sf"/>
</dbReference>
<reference evidence="7" key="3">
    <citation type="submission" date="2025-09" db="UniProtKB">
        <authorList>
            <consortium name="Ensembl"/>
        </authorList>
    </citation>
    <scope>IDENTIFICATION</scope>
</reference>
<sequence>MSRSFVRNSKFRHVFGQAAKADQCYDDIRISQMTWDSNFCSVNPKFVAMIVDASGGGAFMVLPLTKTGRIDMSYPTVCGHTGPVLDIEFCPHNDNIIASSSEDCSVMIWEIPDGGLTLPLTDPVVKLEGHSKRVGLLNWHPTAHNVLMSLLLRATAASATLRRARRGWGTCPRGAWRSTSVRSPGSTNYMSGNVSPSS</sequence>
<protein>
    <recommendedName>
        <fullName evidence="4">Coronin</fullName>
    </recommendedName>
</protein>
<evidence type="ECO:0000256" key="5">
    <source>
        <dbReference type="SAM" id="MobiDB-lite"/>
    </source>
</evidence>
<dbReference type="SUPFAM" id="SSF117289">
    <property type="entry name" value="Nucleoporin domain"/>
    <property type="match status" value="1"/>
</dbReference>
<comment type="similarity">
    <text evidence="4">Belongs to the WD repeat coronin family.</text>
</comment>
<dbReference type="PROSITE" id="PS50294">
    <property type="entry name" value="WD_REPEATS_REGION"/>
    <property type="match status" value="1"/>
</dbReference>
<evidence type="ECO:0000313" key="8">
    <source>
        <dbReference type="Proteomes" id="UP000005226"/>
    </source>
</evidence>
<dbReference type="SMART" id="SM00320">
    <property type="entry name" value="WD40"/>
    <property type="match status" value="1"/>
</dbReference>